<accession>V9H1H9</accession>
<reference evidence="1" key="1">
    <citation type="journal article" date="1990" name="Curr. Genet.">
        <title>The complete and symmetric transcription of the main non coding region of rat mitochondrial genome: in vivo mapping of heavy and light transcripts.</title>
        <authorList>
            <person name="Sbisa E."/>
            <person name="Nardelli M."/>
            <person name="Tanzariello F."/>
            <person name="Tullo A."/>
            <person name="Saccone C."/>
        </authorList>
    </citation>
    <scope>NUCLEOTIDE SEQUENCE</scope>
    <source>
        <strain evidence="1">Wistar</strain>
    </source>
</reference>
<name>V9H1H9_RAT</name>
<evidence type="ECO:0000313" key="1">
    <source>
        <dbReference type="EMBL" id="CAA36968.1"/>
    </source>
</evidence>
<protein>
    <submittedName>
        <fullName evidence="1">R.norvegicus mitochondrial D-loop region</fullName>
    </submittedName>
</protein>
<organism evidence="1">
    <name type="scientific">Rattus norvegicus</name>
    <name type="common">Rat</name>
    <dbReference type="NCBI Taxonomy" id="10116"/>
    <lineage>
        <taxon>Eukaryota</taxon>
        <taxon>Metazoa</taxon>
        <taxon>Chordata</taxon>
        <taxon>Craniata</taxon>
        <taxon>Vertebrata</taxon>
        <taxon>Euteleostomi</taxon>
        <taxon>Mammalia</taxon>
        <taxon>Eutheria</taxon>
        <taxon>Euarchontoglires</taxon>
        <taxon>Glires</taxon>
        <taxon>Rodentia</taxon>
        <taxon>Myomorpha</taxon>
        <taxon>Muroidea</taxon>
        <taxon>Muridae</taxon>
        <taxon>Murinae</taxon>
        <taxon>Rattus</taxon>
    </lineage>
</organism>
<geneLocation type="mitochondrion" evidence="1"/>
<sequence>MTIPVPNWSLFLPSSVKSTTRPLVPLFSLRAHSSWGWLYWNFTGIWFLLQGPSIGSSSMRSP</sequence>
<proteinExistence type="evidence at transcript level"/>
<keyword evidence="1" id="KW-0496">Mitochondrion</keyword>
<dbReference type="EMBL" id="X52757">
    <property type="protein sequence ID" value="CAA36968.1"/>
    <property type="molecule type" value="mRNA"/>
</dbReference>
<dbReference type="AlphaFoldDB" id="V9H1H9"/>